<dbReference type="NCBIfam" id="TIGR00996">
    <property type="entry name" value="Mtu_fam_mce"/>
    <property type="match status" value="1"/>
</dbReference>
<sequence length="350" mass="37947">MRPRLPTFRKLRTARQSDTTTPLRIGLITVVLSATVLAATVFVHSLHLGKSTYQAQFVQAAGIAPGDAVTYVGIPIGTVTGTRLTGDHVTVTMKIERDTKLGADTRASIKLTTLLGSRYVELRSNGIGRLPDSNIPVSHTEVPYNLETALQDATRTFGRLDAAQIANSMTTLSDRLRDLPPAVPEVMHNVQALSAVIAQRRDQIGTLVRSTAQVTSVIRDQQGDLASLVSQGRSVLQEINARQEALRRLLAATTALVHQLEPIIVEDRPQLQGLLDDLHSMTTMIASNDALLRNILQILPVPWRLFANATGTGMELSAAAPDGAFVDSFMCALSKRAIEMGKAPYLEDCR</sequence>
<dbReference type="PANTHER" id="PTHR33371:SF18">
    <property type="entry name" value="MCE-FAMILY PROTEIN MCE3C"/>
    <property type="match status" value="1"/>
</dbReference>
<evidence type="ECO:0000313" key="5">
    <source>
        <dbReference type="Proteomes" id="UP001551695"/>
    </source>
</evidence>
<dbReference type="PANTHER" id="PTHR33371">
    <property type="entry name" value="INTERMEMBRANE PHOSPHOLIPID TRANSPORT SYSTEM BINDING PROTEIN MLAD-RELATED"/>
    <property type="match status" value="1"/>
</dbReference>
<evidence type="ECO:0000256" key="1">
    <source>
        <dbReference type="SAM" id="Phobius"/>
    </source>
</evidence>
<dbReference type="InterPro" id="IPR024516">
    <property type="entry name" value="Mce_C"/>
</dbReference>
<reference evidence="4 5" key="1">
    <citation type="submission" date="2024-06" db="EMBL/GenBank/DDBJ databases">
        <title>The Natural Products Discovery Center: Release of the First 8490 Sequenced Strains for Exploring Actinobacteria Biosynthetic Diversity.</title>
        <authorList>
            <person name="Kalkreuter E."/>
            <person name="Kautsar S.A."/>
            <person name="Yang D."/>
            <person name="Bader C.D."/>
            <person name="Teijaro C.N."/>
            <person name="Fluegel L."/>
            <person name="Davis C.M."/>
            <person name="Simpson J.R."/>
            <person name="Lauterbach L."/>
            <person name="Steele A.D."/>
            <person name="Gui C."/>
            <person name="Meng S."/>
            <person name="Li G."/>
            <person name="Viehrig K."/>
            <person name="Ye F."/>
            <person name="Su P."/>
            <person name="Kiefer A.F."/>
            <person name="Nichols A."/>
            <person name="Cepeda A.J."/>
            <person name="Yan W."/>
            <person name="Fan B."/>
            <person name="Jiang Y."/>
            <person name="Adhikari A."/>
            <person name="Zheng C.-J."/>
            <person name="Schuster L."/>
            <person name="Cowan T.M."/>
            <person name="Smanski M.J."/>
            <person name="Chevrette M.G."/>
            <person name="De Carvalho L.P.S."/>
            <person name="Shen B."/>
        </authorList>
    </citation>
    <scope>NUCLEOTIDE SEQUENCE [LARGE SCALE GENOMIC DNA]</scope>
    <source>
        <strain evidence="4 5">NPDC050403</strain>
    </source>
</reference>
<dbReference type="Proteomes" id="UP001551695">
    <property type="component" value="Unassembled WGS sequence"/>
</dbReference>
<comment type="caution">
    <text evidence="4">The sequence shown here is derived from an EMBL/GenBank/DDBJ whole genome shotgun (WGS) entry which is preliminary data.</text>
</comment>
<protein>
    <submittedName>
        <fullName evidence="4">MCE family protein</fullName>
    </submittedName>
</protein>
<keyword evidence="5" id="KW-1185">Reference proteome</keyword>
<gene>
    <name evidence="4" type="ORF">AB0I48_14235</name>
</gene>
<keyword evidence="1" id="KW-0812">Transmembrane</keyword>
<dbReference type="Pfam" id="PF02470">
    <property type="entry name" value="MlaD"/>
    <property type="match status" value="1"/>
</dbReference>
<proteinExistence type="predicted"/>
<keyword evidence="1" id="KW-0472">Membrane</keyword>
<dbReference type="InterPro" id="IPR005693">
    <property type="entry name" value="Mce"/>
</dbReference>
<dbReference type="InterPro" id="IPR052336">
    <property type="entry name" value="MlaD_Phospholipid_Transporter"/>
</dbReference>
<accession>A0ABV3FTH0</accession>
<dbReference type="InterPro" id="IPR003399">
    <property type="entry name" value="Mce/MlaD"/>
</dbReference>
<evidence type="ECO:0000259" key="2">
    <source>
        <dbReference type="Pfam" id="PF02470"/>
    </source>
</evidence>
<name>A0ABV3FTH0_9NOCA</name>
<evidence type="ECO:0000259" key="3">
    <source>
        <dbReference type="Pfam" id="PF11887"/>
    </source>
</evidence>
<evidence type="ECO:0000313" key="4">
    <source>
        <dbReference type="EMBL" id="MEV0708719.1"/>
    </source>
</evidence>
<dbReference type="EMBL" id="JBFAKC010000005">
    <property type="protein sequence ID" value="MEV0708719.1"/>
    <property type="molecule type" value="Genomic_DNA"/>
</dbReference>
<dbReference type="RefSeq" id="WP_357783696.1">
    <property type="nucleotide sequence ID" value="NZ_JBFAKC010000005.1"/>
</dbReference>
<keyword evidence="1" id="KW-1133">Transmembrane helix</keyword>
<dbReference type="Pfam" id="PF11887">
    <property type="entry name" value="Mce4_CUP1"/>
    <property type="match status" value="1"/>
</dbReference>
<feature type="transmembrane region" description="Helical" evidence="1">
    <location>
        <begin position="21"/>
        <end position="43"/>
    </location>
</feature>
<feature type="domain" description="Mce/MlaD" evidence="2">
    <location>
        <begin position="50"/>
        <end position="123"/>
    </location>
</feature>
<organism evidence="4 5">
    <name type="scientific">Nocardia aurea</name>
    <dbReference type="NCBI Taxonomy" id="2144174"/>
    <lineage>
        <taxon>Bacteria</taxon>
        <taxon>Bacillati</taxon>
        <taxon>Actinomycetota</taxon>
        <taxon>Actinomycetes</taxon>
        <taxon>Mycobacteriales</taxon>
        <taxon>Nocardiaceae</taxon>
        <taxon>Nocardia</taxon>
    </lineage>
</organism>
<feature type="domain" description="Mammalian cell entry C-terminal" evidence="3">
    <location>
        <begin position="133"/>
        <end position="325"/>
    </location>
</feature>